<dbReference type="AlphaFoldDB" id="A0A917X4V1"/>
<organism evidence="1 2">
    <name type="scientific">Micromonospora sonchi</name>
    <dbReference type="NCBI Taxonomy" id="1763543"/>
    <lineage>
        <taxon>Bacteria</taxon>
        <taxon>Bacillati</taxon>
        <taxon>Actinomycetota</taxon>
        <taxon>Actinomycetes</taxon>
        <taxon>Micromonosporales</taxon>
        <taxon>Micromonosporaceae</taxon>
        <taxon>Micromonospora</taxon>
    </lineage>
</organism>
<comment type="caution">
    <text evidence="1">The sequence shown here is derived from an EMBL/GenBank/DDBJ whole genome shotgun (WGS) entry which is preliminary data.</text>
</comment>
<dbReference type="RefSeq" id="WP_189050430.1">
    <property type="nucleotide sequence ID" value="NZ_BMNB01000051.1"/>
</dbReference>
<dbReference type="Proteomes" id="UP000608890">
    <property type="component" value="Unassembled WGS sequence"/>
</dbReference>
<proteinExistence type="predicted"/>
<evidence type="ECO:0000313" key="1">
    <source>
        <dbReference type="EMBL" id="GGM66491.1"/>
    </source>
</evidence>
<protein>
    <submittedName>
        <fullName evidence="1">Uncharacterized protein</fullName>
    </submittedName>
</protein>
<accession>A0A917X4V1</accession>
<gene>
    <name evidence="1" type="ORF">GCM10011608_59660</name>
</gene>
<keyword evidence="2" id="KW-1185">Reference proteome</keyword>
<name>A0A917X4V1_9ACTN</name>
<reference evidence="1" key="1">
    <citation type="journal article" date="2014" name="Int. J. Syst. Evol. Microbiol.">
        <title>Complete genome sequence of Corynebacterium casei LMG S-19264T (=DSM 44701T), isolated from a smear-ripened cheese.</title>
        <authorList>
            <consortium name="US DOE Joint Genome Institute (JGI-PGF)"/>
            <person name="Walter F."/>
            <person name="Albersmeier A."/>
            <person name="Kalinowski J."/>
            <person name="Ruckert C."/>
        </authorList>
    </citation>
    <scope>NUCLEOTIDE SEQUENCE</scope>
    <source>
        <strain evidence="1">CGMCC 4.7312</strain>
    </source>
</reference>
<sequence>MADPFGDVGSFDDGGDLGDYSDNVALVPGLKASGTFAVGYGKAGN</sequence>
<dbReference type="EMBL" id="BMNB01000051">
    <property type="protein sequence ID" value="GGM66491.1"/>
    <property type="molecule type" value="Genomic_DNA"/>
</dbReference>
<reference evidence="1" key="2">
    <citation type="submission" date="2020-09" db="EMBL/GenBank/DDBJ databases">
        <authorList>
            <person name="Sun Q."/>
            <person name="Zhou Y."/>
        </authorList>
    </citation>
    <scope>NUCLEOTIDE SEQUENCE</scope>
    <source>
        <strain evidence="1">CGMCC 4.7312</strain>
    </source>
</reference>
<evidence type="ECO:0000313" key="2">
    <source>
        <dbReference type="Proteomes" id="UP000608890"/>
    </source>
</evidence>